<dbReference type="GO" id="GO:0008772">
    <property type="term" value="F:[isocitrate dehydrogenase (NADP+)] kinase activity"/>
    <property type="evidence" value="ECO:0007669"/>
    <property type="project" value="InterPro"/>
</dbReference>
<keyword evidence="4" id="KW-0816">Tricarboxylic acid cycle</keyword>
<reference evidence="13" key="1">
    <citation type="submission" date="2022-08" db="EMBL/GenBank/DDBJ databases">
        <title>Draft genome sequencing of Roseisolibacter agri AW1220.</title>
        <authorList>
            <person name="Tobiishi Y."/>
            <person name="Tonouchi A."/>
        </authorList>
    </citation>
    <scope>NUCLEOTIDE SEQUENCE</scope>
    <source>
        <strain evidence="13">AW1220</strain>
    </source>
</reference>
<dbReference type="AlphaFoldDB" id="A0AA37V8R3"/>
<evidence type="ECO:0000256" key="4">
    <source>
        <dbReference type="ARBA" id="ARBA00022532"/>
    </source>
</evidence>
<evidence type="ECO:0000256" key="2">
    <source>
        <dbReference type="ARBA" id="ARBA00022490"/>
    </source>
</evidence>
<keyword evidence="3" id="KW-0723">Serine/threonine-protein kinase</keyword>
<keyword evidence="8" id="KW-0378">Hydrolase</keyword>
<keyword evidence="6" id="KW-0547">Nucleotide-binding</keyword>
<dbReference type="NCBIfam" id="NF002804">
    <property type="entry name" value="PRK02946.1"/>
    <property type="match status" value="1"/>
</dbReference>
<keyword evidence="10" id="KW-0904">Protein phosphatase</keyword>
<evidence type="ECO:0000256" key="6">
    <source>
        <dbReference type="ARBA" id="ARBA00022741"/>
    </source>
</evidence>
<organism evidence="13 14">
    <name type="scientific">Roseisolibacter agri</name>
    <dbReference type="NCBI Taxonomy" id="2014610"/>
    <lineage>
        <taxon>Bacteria</taxon>
        <taxon>Pseudomonadati</taxon>
        <taxon>Gemmatimonadota</taxon>
        <taxon>Gemmatimonadia</taxon>
        <taxon>Gemmatimonadales</taxon>
        <taxon>Gemmatimonadaceae</taxon>
        <taxon>Roseisolibacter</taxon>
    </lineage>
</organism>
<sequence length="584" mass="64930">MSIRSSTALALARLVRAAYDAWSQDFRWSTRRAGVRFATRDWSGAQADAEARLALWYRWIDQAAADARRMLGAGKGDRALWRAVRDAYAAEVAGRPDQDVAESFYNSLARRGLPTVGLDAELHFVRGAAAGPTAEEIAAVARRLPVEDGPAAVADAILARWAGPAPLEGPAGPRWADHARDVRRLADALDARAHEVLGGWPDAGEIVAEPFFRGHGAYLVGRLSRGGTTCPLIVALRHPPEGVAADAVLCTEDEASIVFGFAWSYFHVETDRPRALVAFLTSVLPRKRVDELYTAIGYHRHAKTELFRTLRSHLARRRARFARAEGVQGLVMEVFTLPSLDVVFKLIRDRFGAPKRTTRREVMERYHFVFVRDRVGRLADAQEFEGLVFRRRTFPEPLLAELLEAAPSVLRVEGEGDGERVLLRHCYTERRLIPLDVYVRTAPIDAAAAAALDYGQAIRELALAGIFAGDLLLKNFGVSRHGRVIFYDYDELADLQECRFLPLPDDDGWGGETPAVGEHDVFPEEFARFTLPTGPLRDAFLSRHADLLDPGWWEATQARLRQGELVETLPYRDERRLGPSALGS</sequence>
<evidence type="ECO:0000256" key="5">
    <source>
        <dbReference type="ARBA" id="ARBA00022679"/>
    </source>
</evidence>
<dbReference type="RefSeq" id="WP_284348141.1">
    <property type="nucleotide sequence ID" value="NZ_BRXS01000001.1"/>
</dbReference>
<dbReference type="Pfam" id="PF06315">
    <property type="entry name" value="AceK_kinase"/>
    <property type="match status" value="1"/>
</dbReference>
<evidence type="ECO:0000256" key="10">
    <source>
        <dbReference type="ARBA" id="ARBA00022912"/>
    </source>
</evidence>
<feature type="domain" description="Isocitrate dehydrogenase kinase/phosphatase (AceK) regulatory" evidence="12">
    <location>
        <begin position="12"/>
        <end position="315"/>
    </location>
</feature>
<evidence type="ECO:0000256" key="8">
    <source>
        <dbReference type="ARBA" id="ARBA00022801"/>
    </source>
</evidence>
<dbReference type="PANTHER" id="PTHR39559:SF1">
    <property type="entry name" value="ISOCITRATE DEHYDROGENASE KINASE_PHOSPHATASE"/>
    <property type="match status" value="1"/>
</dbReference>
<dbReference type="GO" id="GO:0005737">
    <property type="term" value="C:cytoplasm"/>
    <property type="evidence" value="ECO:0007669"/>
    <property type="project" value="InterPro"/>
</dbReference>
<evidence type="ECO:0000259" key="12">
    <source>
        <dbReference type="Pfam" id="PF20423"/>
    </source>
</evidence>
<protein>
    <submittedName>
        <fullName evidence="13">Isocitrate dehydrogenase kinase/phosphatase</fullName>
    </submittedName>
</protein>
<dbReference type="GO" id="GO:0006006">
    <property type="term" value="P:glucose metabolic process"/>
    <property type="evidence" value="ECO:0007669"/>
    <property type="project" value="InterPro"/>
</dbReference>
<dbReference type="GO" id="GO:0006097">
    <property type="term" value="P:glyoxylate cycle"/>
    <property type="evidence" value="ECO:0007669"/>
    <property type="project" value="UniProtKB-KW"/>
</dbReference>
<name>A0AA37V8R3_9BACT</name>
<dbReference type="PIRSF" id="PIRSF000719">
    <property type="entry name" value="AceK"/>
    <property type="match status" value="1"/>
</dbReference>
<dbReference type="EMBL" id="BRXS01000001">
    <property type="protein sequence ID" value="GLC23698.1"/>
    <property type="molecule type" value="Genomic_DNA"/>
</dbReference>
<evidence type="ECO:0000256" key="9">
    <source>
        <dbReference type="ARBA" id="ARBA00022840"/>
    </source>
</evidence>
<dbReference type="InterPro" id="IPR046855">
    <property type="entry name" value="AceK_kinase"/>
</dbReference>
<keyword evidence="14" id="KW-1185">Reference proteome</keyword>
<dbReference type="Pfam" id="PF20423">
    <property type="entry name" value="AceK_regulatory"/>
    <property type="match status" value="1"/>
</dbReference>
<proteinExistence type="inferred from homology"/>
<evidence type="ECO:0000259" key="11">
    <source>
        <dbReference type="Pfam" id="PF06315"/>
    </source>
</evidence>
<gene>
    <name evidence="13" type="primary">aceK</name>
    <name evidence="13" type="ORF">rosag_02110</name>
</gene>
<keyword evidence="5" id="KW-0808">Transferase</keyword>
<dbReference type="InterPro" id="IPR010452">
    <property type="entry name" value="Isocitrate_DH_AceK"/>
</dbReference>
<keyword evidence="2" id="KW-0963">Cytoplasm</keyword>
<dbReference type="PANTHER" id="PTHR39559">
    <property type="match status" value="1"/>
</dbReference>
<evidence type="ECO:0000313" key="13">
    <source>
        <dbReference type="EMBL" id="GLC23698.1"/>
    </source>
</evidence>
<evidence type="ECO:0000256" key="3">
    <source>
        <dbReference type="ARBA" id="ARBA00022527"/>
    </source>
</evidence>
<dbReference type="Proteomes" id="UP001161325">
    <property type="component" value="Unassembled WGS sequence"/>
</dbReference>
<keyword evidence="9" id="KW-0067">ATP-binding</keyword>
<keyword evidence="7 13" id="KW-0418">Kinase</keyword>
<keyword evidence="1" id="KW-0329">Glyoxylate bypass</keyword>
<feature type="domain" description="Isocitrate dehydrogenase kinase/phosphatase (AceK) kinase" evidence="11">
    <location>
        <begin position="320"/>
        <end position="572"/>
    </location>
</feature>
<comment type="caution">
    <text evidence="13">The sequence shown here is derived from an EMBL/GenBank/DDBJ whole genome shotgun (WGS) entry which is preliminary data.</text>
</comment>
<evidence type="ECO:0000256" key="1">
    <source>
        <dbReference type="ARBA" id="ARBA00022435"/>
    </source>
</evidence>
<dbReference type="GO" id="GO:0004721">
    <property type="term" value="F:phosphoprotein phosphatase activity"/>
    <property type="evidence" value="ECO:0007669"/>
    <property type="project" value="UniProtKB-KW"/>
</dbReference>
<evidence type="ECO:0000256" key="7">
    <source>
        <dbReference type="ARBA" id="ARBA00022777"/>
    </source>
</evidence>
<dbReference type="GO" id="GO:0005524">
    <property type="term" value="F:ATP binding"/>
    <property type="evidence" value="ECO:0007669"/>
    <property type="project" value="UniProtKB-KW"/>
</dbReference>
<dbReference type="GO" id="GO:0006099">
    <property type="term" value="P:tricarboxylic acid cycle"/>
    <property type="evidence" value="ECO:0007669"/>
    <property type="project" value="UniProtKB-KW"/>
</dbReference>
<accession>A0AA37V8R3</accession>
<dbReference type="HAMAP" id="MF_00747">
    <property type="entry name" value="AceK"/>
    <property type="match status" value="1"/>
</dbReference>
<dbReference type="InterPro" id="IPR046854">
    <property type="entry name" value="AceK_regulatory"/>
</dbReference>
<dbReference type="GO" id="GO:0016208">
    <property type="term" value="F:AMP binding"/>
    <property type="evidence" value="ECO:0007669"/>
    <property type="project" value="TreeGrafter"/>
</dbReference>
<evidence type="ECO:0000313" key="14">
    <source>
        <dbReference type="Proteomes" id="UP001161325"/>
    </source>
</evidence>
<dbReference type="GO" id="GO:0004674">
    <property type="term" value="F:protein serine/threonine kinase activity"/>
    <property type="evidence" value="ECO:0007669"/>
    <property type="project" value="UniProtKB-KW"/>
</dbReference>